<reference evidence="12 13" key="1">
    <citation type="submission" date="2024-01" db="EMBL/GenBank/DDBJ databases">
        <title>The genomes of 5 underutilized Papilionoideae crops provide insights into root nodulation and disease resistanc.</title>
        <authorList>
            <person name="Yuan L."/>
        </authorList>
    </citation>
    <scope>NUCLEOTIDE SEQUENCE [LARGE SCALE GENOMIC DNA]</scope>
    <source>
        <strain evidence="12">ZHUSHIDOU_FW_LH</strain>
        <tissue evidence="12">Leaf</tissue>
    </source>
</reference>
<evidence type="ECO:0000313" key="12">
    <source>
        <dbReference type="EMBL" id="KAK7245448.1"/>
    </source>
</evidence>
<comment type="similarity">
    <text evidence="1 8">Belongs to the RdRP family.</text>
</comment>
<evidence type="ECO:0000256" key="6">
    <source>
        <dbReference type="ARBA" id="ARBA00023158"/>
    </source>
</evidence>
<keyword evidence="5 8" id="KW-0694">RNA-binding</keyword>
<dbReference type="AlphaFoldDB" id="A0AAN9HU76"/>
<comment type="function">
    <text evidence="8">Probably involved in the RNA silencing pathway and required for the generation of small interfering RNAs (siRNAs).</text>
</comment>
<keyword evidence="6 8" id="KW-0943">RNA-mediated gene silencing</keyword>
<accession>A0AAN9HU76</accession>
<evidence type="ECO:0000259" key="11">
    <source>
        <dbReference type="Pfam" id="PF26253"/>
    </source>
</evidence>
<dbReference type="InterPro" id="IPR058751">
    <property type="entry name" value="RDRP_helical"/>
</dbReference>
<keyword evidence="3 8" id="KW-0808">Transferase</keyword>
<feature type="domain" description="RDRP core" evidence="9">
    <location>
        <begin position="212"/>
        <end position="854"/>
    </location>
</feature>
<dbReference type="PANTHER" id="PTHR23079:SF55">
    <property type="entry name" value="RNA-DIRECTED RNA POLYMERASE"/>
    <property type="match status" value="1"/>
</dbReference>
<evidence type="ECO:0000256" key="3">
    <source>
        <dbReference type="ARBA" id="ARBA00022679"/>
    </source>
</evidence>
<dbReference type="Proteomes" id="UP001372338">
    <property type="component" value="Unassembled WGS sequence"/>
</dbReference>
<dbReference type="EC" id="2.7.7.48" evidence="8"/>
<name>A0AAN9HU76_CROPI</name>
<evidence type="ECO:0000313" key="13">
    <source>
        <dbReference type="Proteomes" id="UP001372338"/>
    </source>
</evidence>
<dbReference type="GO" id="GO:0003968">
    <property type="term" value="F:RNA-directed RNA polymerase activity"/>
    <property type="evidence" value="ECO:0007669"/>
    <property type="project" value="UniProtKB-KW"/>
</dbReference>
<evidence type="ECO:0000256" key="4">
    <source>
        <dbReference type="ARBA" id="ARBA00022695"/>
    </source>
</evidence>
<dbReference type="InterPro" id="IPR007855">
    <property type="entry name" value="RDRP"/>
</dbReference>
<evidence type="ECO:0000256" key="2">
    <source>
        <dbReference type="ARBA" id="ARBA00022484"/>
    </source>
</evidence>
<sequence>MVMGRREEEEEEEVKVKLPMAVERMIERICVEQKQNPPDSFLRTQLAAISEEQALSILSQISKSKIRKTFSGYLQWLLTHSPSSPSSSIQGAISFGTTHSTAAEQQGCSANLIDEMEVEKGISQAMEALGELEFRKAFLILSYIGGESLENAITADRIRSLKELPMVKFEKEIWESLGKGHITSQWRQLYLQWDSGKSHVYHCYVSSDGSLRFKGPILQNTRTHLQKSLGDDNVLIVKFAEENLDNKNAGNSRTNVQEPVALYKKFGKEGIRVGLRLYRFFVFKDGGKEEKRKDPTTSSVKCFFVRMESSFSADGRAPCILSNKTVSEARSLFMHAHTLANVDKYMARFSLILSKTLTLKIDLTKVDFEEINDVICEDKNGNPVPDNNGEPRILTDGTGFISADLAALCPCNVSAGIDSKNKYIGEIPNLIDLEDMSKAMGGVESIRQPPMLIQCRIFHIGFAIKGTLLVNRKLPPRTIQVRPSMIKVRPDRSLSNIQSINSMEVVGTSNKPNRSYLSKYLIALLSYGGVPDEFFMDVLRSNLEEANHVYSNKRAALRASVNHGEMDDYSSTEMILSGIPLDEPYLQYHLSILAREEKKRLRGGKLYVSDCFYLMGTVDPSGHLKRNQVCIIHENGQITGSVLVYRNPGMHFGDIHVMEATYVDQMDSYVGHSKYAIFFPCDGPRSVADEIAGGDFDGDMYWVSKNPQLLEHFKSSDPWVERTAPSNAVSSKSSVKAPSAFSTDELEEELFELYLRTRFQPSSAVGVAADSWMALMDRLLTFRNCHNKEKQIEILKENILKLIDIYYEALDAPKKGGGKFQVPKNLAVEMCPHYMEKNKSYTSTSILGSIYDEVGRWQDEDLSGKEIKKLPCFDVEIPASCKEKWRVLYDEYRGDMANALKFNSNKKDEASEVIKKYQQILDKADNSVNEALAVYHAAYDYAMRWNDVGKCGFAWKVAGSVLTKFYIVQQHQKARTFNPAALREIFG</sequence>
<dbReference type="Pfam" id="PF26252">
    <property type="entry name" value="RdRP_helical"/>
    <property type="match status" value="1"/>
</dbReference>
<dbReference type="GO" id="GO:0030422">
    <property type="term" value="P:siRNA processing"/>
    <property type="evidence" value="ECO:0007669"/>
    <property type="project" value="TreeGrafter"/>
</dbReference>
<dbReference type="Pfam" id="PF26253">
    <property type="entry name" value="RdRP_head"/>
    <property type="match status" value="1"/>
</dbReference>
<protein>
    <recommendedName>
        <fullName evidence="8">RNA-dependent RNA polymerase</fullName>
        <ecNumber evidence="8">2.7.7.48</ecNumber>
    </recommendedName>
</protein>
<comment type="caution">
    <text evidence="12">The sequence shown here is derived from an EMBL/GenBank/DDBJ whole genome shotgun (WGS) entry which is preliminary data.</text>
</comment>
<keyword evidence="2 8" id="KW-0696">RNA-directed RNA polymerase</keyword>
<organism evidence="12 13">
    <name type="scientific">Crotalaria pallida</name>
    <name type="common">Smooth rattlebox</name>
    <name type="synonym">Crotalaria striata</name>
    <dbReference type="NCBI Taxonomy" id="3830"/>
    <lineage>
        <taxon>Eukaryota</taxon>
        <taxon>Viridiplantae</taxon>
        <taxon>Streptophyta</taxon>
        <taxon>Embryophyta</taxon>
        <taxon>Tracheophyta</taxon>
        <taxon>Spermatophyta</taxon>
        <taxon>Magnoliopsida</taxon>
        <taxon>eudicotyledons</taxon>
        <taxon>Gunneridae</taxon>
        <taxon>Pentapetalae</taxon>
        <taxon>rosids</taxon>
        <taxon>fabids</taxon>
        <taxon>Fabales</taxon>
        <taxon>Fabaceae</taxon>
        <taxon>Papilionoideae</taxon>
        <taxon>50 kb inversion clade</taxon>
        <taxon>genistoids sensu lato</taxon>
        <taxon>core genistoids</taxon>
        <taxon>Crotalarieae</taxon>
        <taxon>Crotalaria</taxon>
    </lineage>
</organism>
<feature type="domain" description="RDRP C-terminal head" evidence="11">
    <location>
        <begin position="905"/>
        <end position="972"/>
    </location>
</feature>
<dbReference type="InterPro" id="IPR058752">
    <property type="entry name" value="RDRP_C_head"/>
</dbReference>
<evidence type="ECO:0000256" key="1">
    <source>
        <dbReference type="ARBA" id="ARBA00005762"/>
    </source>
</evidence>
<comment type="catalytic activity">
    <reaction evidence="7 8">
        <text>RNA(n) + a ribonucleoside 5'-triphosphate = RNA(n+1) + diphosphate</text>
        <dbReference type="Rhea" id="RHEA:21248"/>
        <dbReference type="Rhea" id="RHEA-COMP:14527"/>
        <dbReference type="Rhea" id="RHEA-COMP:17342"/>
        <dbReference type="ChEBI" id="CHEBI:33019"/>
        <dbReference type="ChEBI" id="CHEBI:61557"/>
        <dbReference type="ChEBI" id="CHEBI:140395"/>
        <dbReference type="EC" id="2.7.7.48"/>
    </reaction>
</comment>
<keyword evidence="13" id="KW-1185">Reference proteome</keyword>
<proteinExistence type="inferred from homology"/>
<evidence type="ECO:0000259" key="10">
    <source>
        <dbReference type="Pfam" id="PF26252"/>
    </source>
</evidence>
<evidence type="ECO:0000256" key="8">
    <source>
        <dbReference type="RuleBase" id="RU363098"/>
    </source>
</evidence>
<dbReference type="GO" id="GO:0031380">
    <property type="term" value="C:nuclear RNA-directed RNA polymerase complex"/>
    <property type="evidence" value="ECO:0007669"/>
    <property type="project" value="TreeGrafter"/>
</dbReference>
<gene>
    <name evidence="12" type="ORF">RIF29_40294</name>
</gene>
<evidence type="ECO:0000256" key="5">
    <source>
        <dbReference type="ARBA" id="ARBA00022884"/>
    </source>
</evidence>
<dbReference type="GO" id="GO:0003723">
    <property type="term" value="F:RNA binding"/>
    <property type="evidence" value="ECO:0007669"/>
    <property type="project" value="UniProtKB-KW"/>
</dbReference>
<dbReference type="EMBL" id="JAYWIO010000008">
    <property type="protein sequence ID" value="KAK7245448.1"/>
    <property type="molecule type" value="Genomic_DNA"/>
</dbReference>
<dbReference type="InterPro" id="IPR057596">
    <property type="entry name" value="RDRP_core"/>
</dbReference>
<feature type="domain" description="RDRP helical" evidence="10">
    <location>
        <begin position="126"/>
        <end position="188"/>
    </location>
</feature>
<evidence type="ECO:0000259" key="9">
    <source>
        <dbReference type="Pfam" id="PF05183"/>
    </source>
</evidence>
<keyword evidence="4 8" id="KW-0548">Nucleotidyltransferase</keyword>
<evidence type="ECO:0000256" key="7">
    <source>
        <dbReference type="ARBA" id="ARBA00048744"/>
    </source>
</evidence>
<dbReference type="Pfam" id="PF05183">
    <property type="entry name" value="RdRP"/>
    <property type="match status" value="1"/>
</dbReference>
<dbReference type="PANTHER" id="PTHR23079">
    <property type="entry name" value="RNA-DEPENDENT RNA POLYMERASE"/>
    <property type="match status" value="1"/>
</dbReference>